<feature type="compositionally biased region" description="Polar residues" evidence="1">
    <location>
        <begin position="9"/>
        <end position="25"/>
    </location>
</feature>
<name>A0AAV5QH94_9ASCO</name>
<comment type="caution">
    <text evidence="2">The sequence shown here is derived from an EMBL/GenBank/DDBJ whole genome shotgun (WGS) entry which is preliminary data.</text>
</comment>
<dbReference type="EMBL" id="BTFZ01000002">
    <property type="protein sequence ID" value="GMM34104.1"/>
    <property type="molecule type" value="Genomic_DNA"/>
</dbReference>
<dbReference type="GeneID" id="90072083"/>
<reference evidence="2 3" key="1">
    <citation type="journal article" date="2023" name="Elife">
        <title>Identification of key yeast species and microbe-microbe interactions impacting larval growth of Drosophila in the wild.</title>
        <authorList>
            <person name="Mure A."/>
            <person name="Sugiura Y."/>
            <person name="Maeda R."/>
            <person name="Honda K."/>
            <person name="Sakurai N."/>
            <person name="Takahashi Y."/>
            <person name="Watada M."/>
            <person name="Katoh T."/>
            <person name="Gotoh A."/>
            <person name="Gotoh Y."/>
            <person name="Taniguchi I."/>
            <person name="Nakamura K."/>
            <person name="Hayashi T."/>
            <person name="Katayama T."/>
            <person name="Uemura T."/>
            <person name="Hattori Y."/>
        </authorList>
    </citation>
    <scope>NUCLEOTIDE SEQUENCE [LARGE SCALE GENOMIC DNA]</scope>
    <source>
        <strain evidence="2 3">SC-9</strain>
    </source>
</reference>
<evidence type="ECO:0000313" key="3">
    <source>
        <dbReference type="Proteomes" id="UP001360560"/>
    </source>
</evidence>
<evidence type="ECO:0000313" key="2">
    <source>
        <dbReference type="EMBL" id="GMM34104.1"/>
    </source>
</evidence>
<feature type="region of interest" description="Disordered" evidence="1">
    <location>
        <begin position="1"/>
        <end position="36"/>
    </location>
</feature>
<organism evidence="2 3">
    <name type="scientific">Saccharomycopsis crataegensis</name>
    <dbReference type="NCBI Taxonomy" id="43959"/>
    <lineage>
        <taxon>Eukaryota</taxon>
        <taxon>Fungi</taxon>
        <taxon>Dikarya</taxon>
        <taxon>Ascomycota</taxon>
        <taxon>Saccharomycotina</taxon>
        <taxon>Saccharomycetes</taxon>
        <taxon>Saccharomycopsidaceae</taxon>
        <taxon>Saccharomycopsis</taxon>
    </lineage>
</organism>
<feature type="compositionally biased region" description="Basic residues" evidence="1">
    <location>
        <begin position="81"/>
        <end position="95"/>
    </location>
</feature>
<dbReference type="AlphaFoldDB" id="A0AAV5QH94"/>
<proteinExistence type="predicted"/>
<dbReference type="RefSeq" id="XP_064851104.1">
    <property type="nucleotide sequence ID" value="XM_064995032.1"/>
</dbReference>
<keyword evidence="3" id="KW-1185">Reference proteome</keyword>
<dbReference type="Proteomes" id="UP001360560">
    <property type="component" value="Unassembled WGS sequence"/>
</dbReference>
<feature type="region of interest" description="Disordered" evidence="1">
    <location>
        <begin position="78"/>
        <end position="105"/>
    </location>
</feature>
<evidence type="ECO:0000256" key="1">
    <source>
        <dbReference type="SAM" id="MobiDB-lite"/>
    </source>
</evidence>
<gene>
    <name evidence="2" type="ORF">DASC09_014290</name>
</gene>
<accession>A0AAV5QH94</accession>
<sequence>MNAYKKIYNSRNSSRADEVNQSNKLASPPRRSSKKLTCFASGRPLSLSHHHHRRITVRVRKPSYLSAKYPRRIPFKDLSSFRKKSTNSSHRRKLKQLSNSDKETAKSIAELNKKITDLTVNE</sequence>
<protein>
    <submittedName>
        <fullName evidence="2">Uncharacterized protein</fullName>
    </submittedName>
</protein>